<dbReference type="InterPro" id="IPR001128">
    <property type="entry name" value="Cyt_P450"/>
</dbReference>
<evidence type="ECO:0000256" key="8">
    <source>
        <dbReference type="SAM" id="MobiDB-lite"/>
    </source>
</evidence>
<dbReference type="Pfam" id="PF00067">
    <property type="entry name" value="p450"/>
    <property type="match status" value="2"/>
</dbReference>
<dbReference type="GO" id="GO:0016705">
    <property type="term" value="F:oxidoreductase activity, acting on paired donors, with incorporation or reduction of molecular oxygen"/>
    <property type="evidence" value="ECO:0007669"/>
    <property type="project" value="InterPro"/>
</dbReference>
<evidence type="ECO:0000256" key="5">
    <source>
        <dbReference type="ARBA" id="ARBA00022723"/>
    </source>
</evidence>
<evidence type="ECO:0000256" key="7">
    <source>
        <dbReference type="PIRSR" id="PIRSR602401-1"/>
    </source>
</evidence>
<evidence type="ECO:0000256" key="1">
    <source>
        <dbReference type="ARBA" id="ARBA00001971"/>
    </source>
</evidence>
<keyword evidence="6 7" id="KW-0408">Iron</keyword>
<dbReference type="GO" id="GO:0004497">
    <property type="term" value="F:monooxygenase activity"/>
    <property type="evidence" value="ECO:0007669"/>
    <property type="project" value="InterPro"/>
</dbReference>
<comment type="pathway">
    <text evidence="2">Mycotoxin biosynthesis.</text>
</comment>
<keyword evidence="9" id="KW-1133">Transmembrane helix</keyword>
<dbReference type="InterPro" id="IPR036396">
    <property type="entry name" value="Cyt_P450_sf"/>
</dbReference>
<gene>
    <name evidence="10" type="ORF">B0I35DRAFT_411532</name>
</gene>
<dbReference type="InterPro" id="IPR002401">
    <property type="entry name" value="Cyt_P450_E_grp-I"/>
</dbReference>
<dbReference type="GO" id="GO:0005506">
    <property type="term" value="F:iron ion binding"/>
    <property type="evidence" value="ECO:0007669"/>
    <property type="project" value="InterPro"/>
</dbReference>
<keyword evidence="4 7" id="KW-0349">Heme</keyword>
<evidence type="ECO:0000256" key="2">
    <source>
        <dbReference type="ARBA" id="ARBA00004685"/>
    </source>
</evidence>
<dbReference type="InterPro" id="IPR050121">
    <property type="entry name" value="Cytochrome_P450_monoxygenase"/>
</dbReference>
<accession>A0A8K0SPA8</accession>
<evidence type="ECO:0000313" key="10">
    <source>
        <dbReference type="EMBL" id="KAH7311313.1"/>
    </source>
</evidence>
<organism evidence="10 11">
    <name type="scientific">Stachybotrys elegans</name>
    <dbReference type="NCBI Taxonomy" id="80388"/>
    <lineage>
        <taxon>Eukaryota</taxon>
        <taxon>Fungi</taxon>
        <taxon>Dikarya</taxon>
        <taxon>Ascomycota</taxon>
        <taxon>Pezizomycotina</taxon>
        <taxon>Sordariomycetes</taxon>
        <taxon>Hypocreomycetidae</taxon>
        <taxon>Hypocreales</taxon>
        <taxon>Stachybotryaceae</taxon>
        <taxon>Stachybotrys</taxon>
    </lineage>
</organism>
<dbReference type="OrthoDB" id="1470350at2759"/>
<evidence type="ECO:0000256" key="4">
    <source>
        <dbReference type="ARBA" id="ARBA00022617"/>
    </source>
</evidence>
<comment type="cofactor">
    <cofactor evidence="1 7">
        <name>heme</name>
        <dbReference type="ChEBI" id="CHEBI:30413"/>
    </cofactor>
</comment>
<feature type="region of interest" description="Disordered" evidence="8">
    <location>
        <begin position="459"/>
        <end position="483"/>
    </location>
</feature>
<sequence length="575" mass="64836">MDSFYTPLRIAAATGLIVGLGYLALQKAYPEPLPGIPYNPDATKRLTGDMKEMTEEVENGGSFRSWFLEQPTRHQSAITQVFLGPLSKPAVIVSDFREVSDILKHREGVDIKRGLKMDAFRGLFSHAFPAMETYDPRFKPYRDLGRDLMTPSFLNNINGPRIHDVVCELLDLWRLKVHLAKDHPFDIFRDLSELSFDVILSAAMGLGAEGGDIRRQFDRLARQPAAEIDSSLTDDTDDPIIFNGGPQSAKLSALCLQVDSLCKSMMFPWPAVFHRLNKLRPRVRAAEATLQGHVVSQIAQALPRLSRDDGEPHCALDYVVQREIRAAAKQGRVPELDDPQMHQAVSGYLIAGHDTSLGSFIWLIRRLMLDRRYQDLIREDLRATYWEAYAAGRVPTAAELTGSRRSAWLDAFIQEVLRLDTPLNIIVMTRYDTILLGHHVPADTRVILNLTGPGISAPSVPVDEKSRSATSRAHKASGPARENWDDAEPHLFKPERWLRHDADGKLIYDGGLGPELAFSAGNRGCWGKRLAYLELRIVMALLIWSFEFELPRKFWLFRMYIMMCTALTSPIVFVF</sequence>
<comment type="similarity">
    <text evidence="3">Belongs to the cytochrome P450 family.</text>
</comment>
<evidence type="ECO:0000256" key="9">
    <source>
        <dbReference type="SAM" id="Phobius"/>
    </source>
</evidence>
<dbReference type="Gene3D" id="1.10.630.10">
    <property type="entry name" value="Cytochrome P450"/>
    <property type="match status" value="1"/>
</dbReference>
<dbReference type="GO" id="GO:0020037">
    <property type="term" value="F:heme binding"/>
    <property type="evidence" value="ECO:0007669"/>
    <property type="project" value="InterPro"/>
</dbReference>
<dbReference type="PRINTS" id="PR00385">
    <property type="entry name" value="P450"/>
</dbReference>
<name>A0A8K0SPA8_9HYPO</name>
<keyword evidence="9" id="KW-0472">Membrane</keyword>
<feature type="transmembrane region" description="Helical" evidence="9">
    <location>
        <begin position="554"/>
        <end position="574"/>
    </location>
</feature>
<keyword evidence="5 7" id="KW-0479">Metal-binding</keyword>
<feature type="binding site" description="axial binding residue" evidence="7">
    <location>
        <position position="525"/>
    </location>
    <ligand>
        <name>heme</name>
        <dbReference type="ChEBI" id="CHEBI:30413"/>
    </ligand>
    <ligandPart>
        <name>Fe</name>
        <dbReference type="ChEBI" id="CHEBI:18248"/>
    </ligandPart>
</feature>
<proteinExistence type="inferred from homology"/>
<reference evidence="10" key="1">
    <citation type="journal article" date="2021" name="Nat. Commun.">
        <title>Genetic determinants of endophytism in the Arabidopsis root mycobiome.</title>
        <authorList>
            <person name="Mesny F."/>
            <person name="Miyauchi S."/>
            <person name="Thiergart T."/>
            <person name="Pickel B."/>
            <person name="Atanasova L."/>
            <person name="Karlsson M."/>
            <person name="Huettel B."/>
            <person name="Barry K.W."/>
            <person name="Haridas S."/>
            <person name="Chen C."/>
            <person name="Bauer D."/>
            <person name="Andreopoulos W."/>
            <person name="Pangilinan J."/>
            <person name="LaButti K."/>
            <person name="Riley R."/>
            <person name="Lipzen A."/>
            <person name="Clum A."/>
            <person name="Drula E."/>
            <person name="Henrissat B."/>
            <person name="Kohler A."/>
            <person name="Grigoriev I.V."/>
            <person name="Martin F.M."/>
            <person name="Hacquard S."/>
        </authorList>
    </citation>
    <scope>NUCLEOTIDE SEQUENCE</scope>
    <source>
        <strain evidence="10">MPI-CAGE-CH-0235</strain>
    </source>
</reference>
<dbReference type="Proteomes" id="UP000813444">
    <property type="component" value="Unassembled WGS sequence"/>
</dbReference>
<dbReference type="AlphaFoldDB" id="A0A8K0SPA8"/>
<evidence type="ECO:0000313" key="11">
    <source>
        <dbReference type="Proteomes" id="UP000813444"/>
    </source>
</evidence>
<dbReference type="PANTHER" id="PTHR24305:SF232">
    <property type="entry name" value="P450, PUTATIVE (EUROFUNG)-RELATED"/>
    <property type="match status" value="1"/>
</dbReference>
<protein>
    <submittedName>
        <fullName evidence="10">Cytochrome P450</fullName>
    </submittedName>
</protein>
<dbReference type="PRINTS" id="PR00463">
    <property type="entry name" value="EP450I"/>
</dbReference>
<dbReference type="PANTHER" id="PTHR24305">
    <property type="entry name" value="CYTOCHROME P450"/>
    <property type="match status" value="1"/>
</dbReference>
<comment type="caution">
    <text evidence="10">The sequence shown here is derived from an EMBL/GenBank/DDBJ whole genome shotgun (WGS) entry which is preliminary data.</text>
</comment>
<evidence type="ECO:0000256" key="6">
    <source>
        <dbReference type="ARBA" id="ARBA00023004"/>
    </source>
</evidence>
<keyword evidence="11" id="KW-1185">Reference proteome</keyword>
<evidence type="ECO:0000256" key="3">
    <source>
        <dbReference type="ARBA" id="ARBA00010617"/>
    </source>
</evidence>
<dbReference type="EMBL" id="JAGPNK010000011">
    <property type="protein sequence ID" value="KAH7311313.1"/>
    <property type="molecule type" value="Genomic_DNA"/>
</dbReference>
<keyword evidence="9" id="KW-0812">Transmembrane</keyword>
<dbReference type="SUPFAM" id="SSF48264">
    <property type="entry name" value="Cytochrome P450"/>
    <property type="match status" value="1"/>
</dbReference>